<dbReference type="InterPro" id="IPR012749">
    <property type="entry name" value="WecE-like"/>
</dbReference>
<dbReference type="PANTHER" id="PTHR30244">
    <property type="entry name" value="TRANSAMINASE"/>
    <property type="match status" value="1"/>
</dbReference>
<dbReference type="NCBIfam" id="NF008687">
    <property type="entry name" value="PRK11706.1"/>
    <property type="match status" value="1"/>
</dbReference>
<dbReference type="InterPro" id="IPR015424">
    <property type="entry name" value="PyrdxlP-dep_Trfase"/>
</dbReference>
<dbReference type="Pfam" id="PF01041">
    <property type="entry name" value="DegT_DnrJ_EryC1"/>
    <property type="match status" value="1"/>
</dbReference>
<dbReference type="Gene3D" id="3.90.1150.10">
    <property type="entry name" value="Aspartate Aminotransferase, domain 1"/>
    <property type="match status" value="1"/>
</dbReference>
<gene>
    <name evidence="4" type="primary">rffA</name>
    <name evidence="4" type="ORF">GCM10009104_13770</name>
</gene>
<dbReference type="Gene3D" id="3.40.640.10">
    <property type="entry name" value="Type I PLP-dependent aspartate aminotransferase-like (Major domain)"/>
    <property type="match status" value="1"/>
</dbReference>
<dbReference type="PANTHER" id="PTHR30244:SF34">
    <property type="entry name" value="DTDP-4-AMINO-4,6-DIDEOXYGALACTOSE TRANSAMINASE"/>
    <property type="match status" value="1"/>
</dbReference>
<dbReference type="NCBIfam" id="TIGR02379">
    <property type="entry name" value="ECA_wecE"/>
    <property type="match status" value="1"/>
</dbReference>
<organism evidence="4 5">
    <name type="scientific">Marinobacterium maritimum</name>
    <dbReference type="NCBI Taxonomy" id="500162"/>
    <lineage>
        <taxon>Bacteria</taxon>
        <taxon>Pseudomonadati</taxon>
        <taxon>Pseudomonadota</taxon>
        <taxon>Gammaproteobacteria</taxon>
        <taxon>Oceanospirillales</taxon>
        <taxon>Oceanospirillaceae</taxon>
        <taxon>Marinobacterium</taxon>
    </lineage>
</organism>
<keyword evidence="5" id="KW-1185">Reference proteome</keyword>
<comment type="similarity">
    <text evidence="2 3">Belongs to the DegT/DnrJ/EryC1 family.</text>
</comment>
<dbReference type="EMBL" id="BAAAET010000002">
    <property type="protein sequence ID" value="GAA0688757.1"/>
    <property type="molecule type" value="Genomic_DNA"/>
</dbReference>
<sequence length="380" mass="42168">MVIDFNKPLVTGNEIKNVTEAIASGILSGDGPFSQKCHQWFKNELGFKKCFLTPSCTAALEIAALVLNIGPGDEVIMPSYTFVSTANAFVLRGAKVVFVDIRPDTMNIDESLIEFAITENTRAIVVVHYAGVACDMETVMDLATKYNLPVVEDAAQGMMSTYKGRPLGGIGHIGTFSFHETKNYTSAGEGGLLIINDDSLIERSEIIRQKGTNRTKFFKGLVDKYSWVDIGSSYLLSEIQAAYLFGQLEVATEVNAERLAIWERYNNLLMNTDSFKSGRIQLASIPLGCQHNGHLFQVKVKNVDERDELIRHLKDAGISAPFHYVPLHTSLAGKEHGVFSGVDRYTSTESERLLRLPLWYGLSVVEQEYVTDSIEKFFKG</sequence>
<dbReference type="Proteomes" id="UP001499915">
    <property type="component" value="Unassembled WGS sequence"/>
</dbReference>
<dbReference type="PIRSF" id="PIRSF000390">
    <property type="entry name" value="PLP_StrS"/>
    <property type="match status" value="1"/>
</dbReference>
<dbReference type="RefSeq" id="WP_343804287.1">
    <property type="nucleotide sequence ID" value="NZ_BAAAET010000002.1"/>
</dbReference>
<comment type="caution">
    <text evidence="4">The sequence shown here is derived from an EMBL/GenBank/DDBJ whole genome shotgun (WGS) entry which is preliminary data.</text>
</comment>
<name>A0ABP3TDS4_9GAMM</name>
<reference evidence="5" key="1">
    <citation type="journal article" date="2019" name="Int. J. Syst. Evol. Microbiol.">
        <title>The Global Catalogue of Microorganisms (GCM) 10K type strain sequencing project: providing services to taxonomists for standard genome sequencing and annotation.</title>
        <authorList>
            <consortium name="The Broad Institute Genomics Platform"/>
            <consortium name="The Broad Institute Genome Sequencing Center for Infectious Disease"/>
            <person name="Wu L."/>
            <person name="Ma J."/>
        </authorList>
    </citation>
    <scope>NUCLEOTIDE SEQUENCE [LARGE SCALE GENOMIC DNA]</scope>
    <source>
        <strain evidence="5">JCM 15134</strain>
    </source>
</reference>
<evidence type="ECO:0000313" key="4">
    <source>
        <dbReference type="EMBL" id="GAA0688757.1"/>
    </source>
</evidence>
<dbReference type="SUPFAM" id="SSF53383">
    <property type="entry name" value="PLP-dependent transferases"/>
    <property type="match status" value="1"/>
</dbReference>
<protein>
    <submittedName>
        <fullName evidence="4">dTDP-4-amino-4,6-dideoxygalactose transaminase</fullName>
    </submittedName>
</protein>
<dbReference type="CDD" id="cd00616">
    <property type="entry name" value="AHBA_syn"/>
    <property type="match status" value="1"/>
</dbReference>
<dbReference type="InterPro" id="IPR015421">
    <property type="entry name" value="PyrdxlP-dep_Trfase_major"/>
</dbReference>
<evidence type="ECO:0000313" key="5">
    <source>
        <dbReference type="Proteomes" id="UP001499915"/>
    </source>
</evidence>
<evidence type="ECO:0000256" key="1">
    <source>
        <dbReference type="ARBA" id="ARBA00022898"/>
    </source>
</evidence>
<dbReference type="InterPro" id="IPR015422">
    <property type="entry name" value="PyrdxlP-dep_Trfase_small"/>
</dbReference>
<keyword evidence="1 3" id="KW-0663">Pyridoxal phosphate</keyword>
<evidence type="ECO:0000256" key="2">
    <source>
        <dbReference type="ARBA" id="ARBA00037999"/>
    </source>
</evidence>
<evidence type="ECO:0000256" key="3">
    <source>
        <dbReference type="RuleBase" id="RU004508"/>
    </source>
</evidence>
<proteinExistence type="inferred from homology"/>
<dbReference type="InterPro" id="IPR000653">
    <property type="entry name" value="DegT/StrS_aminotransferase"/>
</dbReference>
<accession>A0ABP3TDS4</accession>